<evidence type="ECO:0000256" key="1">
    <source>
        <dbReference type="ARBA" id="ARBA00001947"/>
    </source>
</evidence>
<evidence type="ECO:0000256" key="2">
    <source>
        <dbReference type="ARBA" id="ARBA00004776"/>
    </source>
</evidence>
<keyword evidence="7" id="KW-0862">Zinc</keyword>
<keyword evidence="6" id="KW-0378">Hydrolase</keyword>
<dbReference type="InterPro" id="IPR010275">
    <property type="entry name" value="MepK"/>
</dbReference>
<dbReference type="InterPro" id="IPR009045">
    <property type="entry name" value="Zn_M74/Hedgehog-like"/>
</dbReference>
<dbReference type="GO" id="GO:0006508">
    <property type="term" value="P:proteolysis"/>
    <property type="evidence" value="ECO:0007669"/>
    <property type="project" value="UniProtKB-KW"/>
</dbReference>
<gene>
    <name evidence="13" type="ORF">GR183_10420</name>
</gene>
<dbReference type="Gene3D" id="3.30.1380.10">
    <property type="match status" value="1"/>
</dbReference>
<evidence type="ECO:0000256" key="11">
    <source>
        <dbReference type="ARBA" id="ARBA00093666"/>
    </source>
</evidence>
<evidence type="ECO:0000256" key="6">
    <source>
        <dbReference type="ARBA" id="ARBA00022801"/>
    </source>
</evidence>
<protein>
    <recommendedName>
        <fullName evidence="11">Murein endopeptidase K</fullName>
    </recommendedName>
</protein>
<dbReference type="GO" id="GO:0046872">
    <property type="term" value="F:metal ion binding"/>
    <property type="evidence" value="ECO:0007669"/>
    <property type="project" value="UniProtKB-KW"/>
</dbReference>
<evidence type="ECO:0000256" key="4">
    <source>
        <dbReference type="ARBA" id="ARBA00022723"/>
    </source>
</evidence>
<dbReference type="SUPFAM" id="SSF55166">
    <property type="entry name" value="Hedgehog/DD-peptidase"/>
    <property type="match status" value="1"/>
</dbReference>
<keyword evidence="3" id="KW-0645">Protease</keyword>
<comment type="cofactor">
    <cofactor evidence="1">
        <name>Zn(2+)</name>
        <dbReference type="ChEBI" id="CHEBI:29105"/>
    </cofactor>
</comment>
<feature type="compositionally biased region" description="Acidic residues" evidence="12">
    <location>
        <begin position="251"/>
        <end position="266"/>
    </location>
</feature>
<evidence type="ECO:0000313" key="14">
    <source>
        <dbReference type="Proteomes" id="UP000433101"/>
    </source>
</evidence>
<accession>A0A7X3LUE5</accession>
<dbReference type="Pfam" id="PF05951">
    <property type="entry name" value="Peptidase_M15_2"/>
    <property type="match status" value="1"/>
</dbReference>
<dbReference type="GO" id="GO:0071555">
    <property type="term" value="P:cell wall organization"/>
    <property type="evidence" value="ECO:0007669"/>
    <property type="project" value="UniProtKB-KW"/>
</dbReference>
<feature type="compositionally biased region" description="Basic and acidic residues" evidence="12">
    <location>
        <begin position="298"/>
        <end position="310"/>
    </location>
</feature>
<keyword evidence="8" id="KW-0482">Metalloprotease</keyword>
<dbReference type="CDD" id="cd14844">
    <property type="entry name" value="Zn-DD-carboxypeptidase_like"/>
    <property type="match status" value="1"/>
</dbReference>
<dbReference type="PANTHER" id="PTHR37425:SF1">
    <property type="entry name" value="OUTER MEMBRANE PROTEIN"/>
    <property type="match status" value="1"/>
</dbReference>
<evidence type="ECO:0000256" key="10">
    <source>
        <dbReference type="ARBA" id="ARBA00093448"/>
    </source>
</evidence>
<sequence length="596" mass="62734">MVVGLCLTTASARAETRTLKLYNTHTHERVSITFKKNGRYIQSGLRDLNRFLRDWRRNESTKMDPELFDLIWEVYQKVGGSQPIHVVSGYRSPATNNMLRSRSKGVAKNSQHTRGKAMDFYIPGVNLSTLRKTGLRKEVGGVGFYPTSGSPFVHMDTGSVRHWPRMTRSQLAAVFPDGVTLHVPTDGKPMPGYQTALARHKSGRAGTVTVASNNAPSTTGQVLSSAGSDGAIVRPGGGSGSGKGFIATFFDNDDEEDKASSADEESSGTRTRVASINPGSRVPPAPLPGVRSGEAADAQEKPAEPAKEPESAVADLSKPPVPDRKIEEKPADDDPVVLAGIHPRVKPVSPALLARAQANPNSLDAQAVRLKEGKPAVAATQVAALSQPDEDRFRPTFATAPRVKPEDVLAAAATARAEAAVPRAAPPANGAAAIAAATGGVAKKPSIDRAGLSEAVLAYGAPGTPIQTASAAAGVPDVSARSSASAAALDRKPAPAKAAAKPSISGTVPDRVVRDPLARFAALPDRELVSEFITGEKSTRTAAFARLSHPNQRELKDLFQTGDRVLPANFKPTLDAPRTDSFSGEAVVLLPVVSLR</sequence>
<evidence type="ECO:0000256" key="5">
    <source>
        <dbReference type="ARBA" id="ARBA00022729"/>
    </source>
</evidence>
<keyword evidence="4" id="KW-0479">Metal-binding</keyword>
<evidence type="ECO:0000256" key="9">
    <source>
        <dbReference type="ARBA" id="ARBA00023316"/>
    </source>
</evidence>
<name>A0A7X3LUE5_9HYPH</name>
<keyword evidence="9" id="KW-0961">Cell wall biogenesis/degradation</keyword>
<comment type="pathway">
    <text evidence="2">Cell wall biogenesis; cell wall polysaccharide biosynthesis.</text>
</comment>
<evidence type="ECO:0000256" key="12">
    <source>
        <dbReference type="SAM" id="MobiDB-lite"/>
    </source>
</evidence>
<feature type="compositionally biased region" description="Polar residues" evidence="12">
    <location>
        <begin position="268"/>
        <end position="278"/>
    </location>
</feature>
<dbReference type="GO" id="GO:0008237">
    <property type="term" value="F:metallopeptidase activity"/>
    <property type="evidence" value="ECO:0007669"/>
    <property type="project" value="UniProtKB-KW"/>
</dbReference>
<dbReference type="EMBL" id="WUMV01000003">
    <property type="protein sequence ID" value="MXN65315.1"/>
    <property type="molecule type" value="Genomic_DNA"/>
</dbReference>
<evidence type="ECO:0000256" key="8">
    <source>
        <dbReference type="ARBA" id="ARBA00023049"/>
    </source>
</evidence>
<feature type="region of interest" description="Disordered" evidence="12">
    <location>
        <begin position="210"/>
        <end position="331"/>
    </location>
</feature>
<evidence type="ECO:0000313" key="13">
    <source>
        <dbReference type="EMBL" id="MXN65315.1"/>
    </source>
</evidence>
<evidence type="ECO:0000256" key="7">
    <source>
        <dbReference type="ARBA" id="ARBA00022833"/>
    </source>
</evidence>
<comment type="caution">
    <text evidence="13">The sequence shown here is derived from an EMBL/GenBank/DDBJ whole genome shotgun (WGS) entry which is preliminary data.</text>
</comment>
<evidence type="ECO:0000256" key="3">
    <source>
        <dbReference type="ARBA" id="ARBA00022670"/>
    </source>
</evidence>
<comment type="similarity">
    <text evidence="10">Belongs to the peptidase M15 family.</text>
</comment>
<dbReference type="AlphaFoldDB" id="A0A7X3LUE5"/>
<keyword evidence="5" id="KW-0732">Signal</keyword>
<keyword evidence="14" id="KW-1185">Reference proteome</keyword>
<dbReference type="Proteomes" id="UP000433101">
    <property type="component" value="Unassembled WGS sequence"/>
</dbReference>
<dbReference type="PANTHER" id="PTHR37425">
    <property type="match status" value="1"/>
</dbReference>
<feature type="compositionally biased region" description="Polar residues" evidence="12">
    <location>
        <begin position="210"/>
        <end position="227"/>
    </location>
</feature>
<reference evidence="13 14" key="1">
    <citation type="submission" date="2019-12" db="EMBL/GenBank/DDBJ databases">
        <authorList>
            <person name="Li M."/>
        </authorList>
    </citation>
    <scope>NUCLEOTIDE SEQUENCE [LARGE SCALE GENOMIC DNA]</scope>
    <source>
        <strain evidence="13 14">GBMRC 2046</strain>
    </source>
</reference>
<organism evidence="13 14">
    <name type="scientific">Stappia sediminis</name>
    <dbReference type="NCBI Taxonomy" id="2692190"/>
    <lineage>
        <taxon>Bacteria</taxon>
        <taxon>Pseudomonadati</taxon>
        <taxon>Pseudomonadota</taxon>
        <taxon>Alphaproteobacteria</taxon>
        <taxon>Hyphomicrobiales</taxon>
        <taxon>Stappiaceae</taxon>
        <taxon>Stappia</taxon>
    </lineage>
</organism>
<proteinExistence type="inferred from homology"/>